<dbReference type="EMBL" id="BK014870">
    <property type="protein sequence ID" value="DAD79685.1"/>
    <property type="molecule type" value="Genomic_DNA"/>
</dbReference>
<accession>A0A8S5MBJ6</accession>
<evidence type="ECO:0000259" key="1">
    <source>
        <dbReference type="Pfam" id="PF03354"/>
    </source>
</evidence>
<sequence>MRAVDTYNEIYEPTIKTLAKTERQLSRAEKEWRKQGGQMVARMTNKAGAEYMAKDPYWSSVEKLRADALALRTQLGLTPAGLKKARSAVEANASSGSPIEALLDTAKETAIAKAADYQAEVDAYVEGVLSGEVPACTEIRQACARYVSDLDTGRWDFRAEEANLIIALIETTICHQQGEDLDGLPMRGRPFELLPYHKFCVYNIMGFYQPGTQLRRYVEALIFVPRKNVKTTFAAALAWAFALYYRMSGSKVYEVGGALKQALEGFDFLKFNVKRLGISVDEDPDNGLRIIGSNNEHSISGDVGDGYISINALATSPDRQDSFNANVIIADEMHTYKSAKQYQVLKDATKAYSNKLVIGISTAGSLELGFCAQRVDFCRKILDGTVTGDISDRTFVFIAAAEQGANGEVNYDDPAVMQACNPGWGASIRPADMIADAQLAREDPQMRPEFLTKSLNVFIQSLRAYFDIEEWRASDAKYDWTLDQLARLPVEWYGGADLSKLHDLTAACLFGHYQGVDIIVPHCWFPRPAALVKAEQDQIPLFGWLDDHWLDMTNDKVTNHADVVRWFTDMRTRGFKVRRVGHDRKFCREYYIGMKAAHFTVRDQPQTALLKNEGFHYLMNSAKAGTLYYCHAEPFEYCVQNVHGVDKADDVTYYDKLAPNLRIDVFDCAVFAACTYLIDLEAKKKGAGWFGAQKEGD</sequence>
<dbReference type="PANTHER" id="PTHR41287:SF1">
    <property type="entry name" value="PROTEIN YMFN"/>
    <property type="match status" value="1"/>
</dbReference>
<organism evidence="2">
    <name type="scientific">Myoviridae sp. ct9Fw19</name>
    <dbReference type="NCBI Taxonomy" id="2826624"/>
    <lineage>
        <taxon>Viruses</taxon>
        <taxon>Duplodnaviria</taxon>
        <taxon>Heunggongvirae</taxon>
        <taxon>Uroviricota</taxon>
        <taxon>Caudoviricetes</taxon>
    </lineage>
</organism>
<dbReference type="PANTHER" id="PTHR41287">
    <property type="match status" value="1"/>
</dbReference>
<dbReference type="InterPro" id="IPR006448">
    <property type="entry name" value="Phage_term_ssu_P27"/>
</dbReference>
<name>A0A8S5MBJ6_9CAUD</name>
<reference evidence="2" key="1">
    <citation type="journal article" date="2021" name="Proc. Natl. Acad. Sci. U.S.A.">
        <title>A Catalog of Tens of Thousands of Viruses from Human Metagenomes Reveals Hidden Associations with Chronic Diseases.</title>
        <authorList>
            <person name="Tisza M.J."/>
            <person name="Buck C.B."/>
        </authorList>
    </citation>
    <scope>NUCLEOTIDE SEQUENCE</scope>
    <source>
        <strain evidence="2">Ct9Fw19</strain>
    </source>
</reference>
<evidence type="ECO:0000313" key="2">
    <source>
        <dbReference type="EMBL" id="DAD79685.1"/>
    </source>
</evidence>
<dbReference type="Gene3D" id="3.40.50.300">
    <property type="entry name" value="P-loop containing nucleotide triphosphate hydrolases"/>
    <property type="match status" value="1"/>
</dbReference>
<feature type="domain" description="Terminase large subunit-like ATPase" evidence="1">
    <location>
        <begin position="195"/>
        <end position="376"/>
    </location>
</feature>
<dbReference type="InterPro" id="IPR046461">
    <property type="entry name" value="TerL_ATPase"/>
</dbReference>
<proteinExistence type="predicted"/>
<dbReference type="Pfam" id="PF03354">
    <property type="entry name" value="TerL_ATPase"/>
    <property type="match status" value="1"/>
</dbReference>
<dbReference type="InterPro" id="IPR027417">
    <property type="entry name" value="P-loop_NTPase"/>
</dbReference>
<protein>
    <submittedName>
        <fullName evidence="2">Terminase large subunit</fullName>
    </submittedName>
</protein>
<dbReference type="InterPro" id="IPR005021">
    <property type="entry name" value="Terminase_largesu-like"/>
</dbReference>
<dbReference type="Pfam" id="PF05119">
    <property type="entry name" value="Terminase_4"/>
    <property type="match status" value="1"/>
</dbReference>